<dbReference type="InterPro" id="IPR042128">
    <property type="entry name" value="NuoE_dom"/>
</dbReference>
<organism evidence="8">
    <name type="scientific">Longilinea arvoryzae</name>
    <dbReference type="NCBI Taxonomy" id="360412"/>
    <lineage>
        <taxon>Bacteria</taxon>
        <taxon>Bacillati</taxon>
        <taxon>Chloroflexota</taxon>
        <taxon>Anaerolineae</taxon>
        <taxon>Anaerolineales</taxon>
        <taxon>Anaerolineaceae</taxon>
        <taxon>Longilinea</taxon>
    </lineage>
</organism>
<sequence>MNQLLNQYPQEIQAILAKYPDGSKRAAVMPLLHLAQRESGCITKLSMQEIGEILGMSITDVDSIVGFYTLFHEKEEANAGGRYYVQVCTDLPCALRGADEFLRQVCDRIGLKVGESTPDGKVTIEEVTCLAGCHRAPLFQVQGDGDIQYHENQTVDSAVELIDELRKRGEAA</sequence>
<dbReference type="GO" id="GO:0046872">
    <property type="term" value="F:metal ion binding"/>
    <property type="evidence" value="ECO:0007669"/>
    <property type="project" value="UniProtKB-KW"/>
</dbReference>
<evidence type="ECO:0000256" key="7">
    <source>
        <dbReference type="PIRSR" id="PIRSR000216-1"/>
    </source>
</evidence>
<reference evidence="8" key="1">
    <citation type="submission" date="2015-07" db="EMBL/GenBank/DDBJ databases">
        <title>Draft Genome Sequences of Anaerolinea thermolimosa IMO-1, Bellilinea caldifistulae GOMI-1, Leptolinea tardivitalis YMTK-2, Levilinea saccharolytica KIBI-1,Longilinea arvoryzae KOME-1, Previously Described as Members of the Anaerolineaceae (Chloroflexi).</title>
        <authorList>
            <person name="Sekiguchi Y."/>
            <person name="Ohashi A."/>
            <person name="Matsuura N."/>
            <person name="Tourlousse M.D."/>
        </authorList>
    </citation>
    <scope>NUCLEOTIDE SEQUENCE [LARGE SCALE GENOMIC DNA]</scope>
    <source>
        <strain evidence="8">KOME-1</strain>
    </source>
</reference>
<feature type="binding site" evidence="7">
    <location>
        <position position="129"/>
    </location>
    <ligand>
        <name>[2Fe-2S] cluster</name>
        <dbReference type="ChEBI" id="CHEBI:190135"/>
    </ligand>
</feature>
<feature type="binding site" evidence="7">
    <location>
        <position position="88"/>
    </location>
    <ligand>
        <name>[2Fe-2S] cluster</name>
        <dbReference type="ChEBI" id="CHEBI:190135"/>
    </ligand>
</feature>
<evidence type="ECO:0000313" key="9">
    <source>
        <dbReference type="Proteomes" id="UP000055060"/>
    </source>
</evidence>
<dbReference type="EMBL" id="DF967972">
    <property type="protein sequence ID" value="GAP15905.1"/>
    <property type="molecule type" value="Genomic_DNA"/>
</dbReference>
<dbReference type="Pfam" id="PF01257">
    <property type="entry name" value="2Fe-2S_thioredx"/>
    <property type="match status" value="1"/>
</dbReference>
<dbReference type="PANTHER" id="PTHR10371:SF3">
    <property type="entry name" value="NADH DEHYDROGENASE [UBIQUINONE] FLAVOPROTEIN 2, MITOCHONDRIAL"/>
    <property type="match status" value="1"/>
</dbReference>
<keyword evidence="2 7" id="KW-0001">2Fe-2S</keyword>
<gene>
    <name evidence="8" type="ORF">LARV_03700</name>
</gene>
<dbReference type="CDD" id="cd03064">
    <property type="entry name" value="TRX_Fd_NuoE"/>
    <property type="match status" value="1"/>
</dbReference>
<dbReference type="STRING" id="360412.LARV_03700"/>
<evidence type="ECO:0000256" key="4">
    <source>
        <dbReference type="ARBA" id="ARBA00023004"/>
    </source>
</evidence>
<dbReference type="PIRSF" id="PIRSF000216">
    <property type="entry name" value="NADH_DH_24kDa"/>
    <property type="match status" value="1"/>
</dbReference>
<evidence type="ECO:0000256" key="3">
    <source>
        <dbReference type="ARBA" id="ARBA00022723"/>
    </source>
</evidence>
<dbReference type="FunFam" id="1.10.10.1590:FF:000001">
    <property type="entry name" value="NADH-quinone oxidoreductase subunit E"/>
    <property type="match status" value="1"/>
</dbReference>
<dbReference type="GO" id="GO:0003954">
    <property type="term" value="F:NADH dehydrogenase activity"/>
    <property type="evidence" value="ECO:0007669"/>
    <property type="project" value="TreeGrafter"/>
</dbReference>
<dbReference type="InterPro" id="IPR002023">
    <property type="entry name" value="NuoE-like"/>
</dbReference>
<feature type="binding site" evidence="7">
    <location>
        <position position="133"/>
    </location>
    <ligand>
        <name>[2Fe-2S] cluster</name>
        <dbReference type="ChEBI" id="CHEBI:190135"/>
    </ligand>
</feature>
<protein>
    <submittedName>
        <fullName evidence="8">NADH dehydrogenase subunit E</fullName>
    </submittedName>
</protein>
<evidence type="ECO:0000256" key="1">
    <source>
        <dbReference type="ARBA" id="ARBA00010643"/>
    </source>
</evidence>
<dbReference type="SUPFAM" id="SSF52833">
    <property type="entry name" value="Thioredoxin-like"/>
    <property type="match status" value="1"/>
</dbReference>
<feature type="binding site" evidence="7">
    <location>
        <position position="93"/>
    </location>
    <ligand>
        <name>[2Fe-2S] cluster</name>
        <dbReference type="ChEBI" id="CHEBI:190135"/>
    </ligand>
</feature>
<dbReference type="AlphaFoldDB" id="A0A0S7BPL6"/>
<evidence type="ECO:0000313" key="8">
    <source>
        <dbReference type="EMBL" id="GAP15905.1"/>
    </source>
</evidence>
<dbReference type="Proteomes" id="UP000055060">
    <property type="component" value="Unassembled WGS sequence"/>
</dbReference>
<keyword evidence="3 7" id="KW-0479">Metal-binding</keyword>
<evidence type="ECO:0000256" key="2">
    <source>
        <dbReference type="ARBA" id="ARBA00022714"/>
    </source>
</evidence>
<name>A0A0S7BPL6_9CHLR</name>
<dbReference type="Gene3D" id="1.10.10.1590">
    <property type="entry name" value="NADH-quinone oxidoreductase subunit E"/>
    <property type="match status" value="1"/>
</dbReference>
<evidence type="ECO:0000256" key="5">
    <source>
        <dbReference type="ARBA" id="ARBA00023014"/>
    </source>
</evidence>
<dbReference type="PANTHER" id="PTHR10371">
    <property type="entry name" value="NADH DEHYDROGENASE UBIQUINONE FLAVOPROTEIN 2, MITOCHONDRIAL"/>
    <property type="match status" value="1"/>
</dbReference>
<dbReference type="InterPro" id="IPR041921">
    <property type="entry name" value="NuoE_N"/>
</dbReference>
<keyword evidence="4 7" id="KW-0408">Iron</keyword>
<dbReference type="GO" id="GO:0051537">
    <property type="term" value="F:2 iron, 2 sulfur cluster binding"/>
    <property type="evidence" value="ECO:0007669"/>
    <property type="project" value="UniProtKB-KW"/>
</dbReference>
<comment type="similarity">
    <text evidence="1">Belongs to the complex I 24 kDa subunit family.</text>
</comment>
<dbReference type="Gene3D" id="3.40.30.10">
    <property type="entry name" value="Glutaredoxin"/>
    <property type="match status" value="1"/>
</dbReference>
<dbReference type="PROSITE" id="PS01099">
    <property type="entry name" value="COMPLEX1_24K"/>
    <property type="match status" value="1"/>
</dbReference>
<accession>A0A0S7BPL6</accession>
<comment type="cofactor">
    <cofactor evidence="6">
        <name>[2Fe-2S] cluster</name>
        <dbReference type="ChEBI" id="CHEBI:190135"/>
    </cofactor>
</comment>
<comment type="cofactor">
    <cofactor evidence="7">
        <name>[2Fe-2S] cluster</name>
        <dbReference type="ChEBI" id="CHEBI:190135"/>
    </cofactor>
    <text evidence="7">Binds 1 [2Fe-2S] cluster.</text>
</comment>
<dbReference type="RefSeq" id="WP_075075040.1">
    <property type="nucleotide sequence ID" value="NZ_DF967972.1"/>
</dbReference>
<evidence type="ECO:0000256" key="6">
    <source>
        <dbReference type="ARBA" id="ARBA00034078"/>
    </source>
</evidence>
<dbReference type="InterPro" id="IPR036249">
    <property type="entry name" value="Thioredoxin-like_sf"/>
</dbReference>
<keyword evidence="5 7" id="KW-0411">Iron-sulfur</keyword>
<proteinExistence type="inferred from homology"/>
<keyword evidence="9" id="KW-1185">Reference proteome</keyword>